<organism evidence="2 3">
    <name type="scientific">Mycena alexandri</name>
    <dbReference type="NCBI Taxonomy" id="1745969"/>
    <lineage>
        <taxon>Eukaryota</taxon>
        <taxon>Fungi</taxon>
        <taxon>Dikarya</taxon>
        <taxon>Basidiomycota</taxon>
        <taxon>Agaricomycotina</taxon>
        <taxon>Agaricomycetes</taxon>
        <taxon>Agaricomycetidae</taxon>
        <taxon>Agaricales</taxon>
        <taxon>Marasmiineae</taxon>
        <taxon>Mycenaceae</taxon>
        <taxon>Mycena</taxon>
    </lineage>
</organism>
<evidence type="ECO:0000256" key="1">
    <source>
        <dbReference type="SAM" id="SignalP"/>
    </source>
</evidence>
<comment type="caution">
    <text evidence="2">The sequence shown here is derived from an EMBL/GenBank/DDBJ whole genome shotgun (WGS) entry which is preliminary data.</text>
</comment>
<dbReference type="InterPro" id="IPR021986">
    <property type="entry name" value="Spherulin4"/>
</dbReference>
<dbReference type="Pfam" id="PF12138">
    <property type="entry name" value="Spherulin4"/>
    <property type="match status" value="1"/>
</dbReference>
<dbReference type="PANTHER" id="PTHR35040">
    <property type="match status" value="1"/>
</dbReference>
<reference evidence="2" key="1">
    <citation type="submission" date="2023-03" db="EMBL/GenBank/DDBJ databases">
        <title>Massive genome expansion in bonnet fungi (Mycena s.s.) driven by repeated elements and novel gene families across ecological guilds.</title>
        <authorList>
            <consortium name="Lawrence Berkeley National Laboratory"/>
            <person name="Harder C.B."/>
            <person name="Miyauchi S."/>
            <person name="Viragh M."/>
            <person name="Kuo A."/>
            <person name="Thoen E."/>
            <person name="Andreopoulos B."/>
            <person name="Lu D."/>
            <person name="Skrede I."/>
            <person name="Drula E."/>
            <person name="Henrissat B."/>
            <person name="Morin E."/>
            <person name="Kohler A."/>
            <person name="Barry K."/>
            <person name="LaButti K."/>
            <person name="Morin E."/>
            <person name="Salamov A."/>
            <person name="Lipzen A."/>
            <person name="Mereny Z."/>
            <person name="Hegedus B."/>
            <person name="Baldrian P."/>
            <person name="Stursova M."/>
            <person name="Weitz H."/>
            <person name="Taylor A."/>
            <person name="Grigoriev I.V."/>
            <person name="Nagy L.G."/>
            <person name="Martin F."/>
            <person name="Kauserud H."/>
        </authorList>
    </citation>
    <scope>NUCLEOTIDE SEQUENCE</scope>
    <source>
        <strain evidence="2">CBHHK200</strain>
    </source>
</reference>
<evidence type="ECO:0000313" key="2">
    <source>
        <dbReference type="EMBL" id="KAJ7029905.1"/>
    </source>
</evidence>
<accession>A0AAD6SP75</accession>
<sequence length="219" mass="23907">MILDILLSVLAFLTCCNTFPPIPLYSYPETNATWEPLEMTIKTFPDVQFYVIVNPRVGPALPTRKCQAAVAAFHAYARAACRLRAYELRFAAAGPSAAGHRDTQAGLTHTYTAYADAARNATWPGRTTDIVTFENTLPLAHPAQQAVIMNSFNGTNETLASVVQAFETLGLASADITDLDRDSDIYKSFGSDWTVFVQDVNTERGSGISRCESPSLSMK</sequence>
<dbReference type="AlphaFoldDB" id="A0AAD6SP75"/>
<protein>
    <recommendedName>
        <fullName evidence="4">Spherulin-4</fullName>
    </recommendedName>
</protein>
<dbReference type="Proteomes" id="UP001218188">
    <property type="component" value="Unassembled WGS sequence"/>
</dbReference>
<dbReference type="EMBL" id="JARJCM010000096">
    <property type="protein sequence ID" value="KAJ7029905.1"/>
    <property type="molecule type" value="Genomic_DNA"/>
</dbReference>
<dbReference type="PANTHER" id="PTHR35040:SF7">
    <property type="entry name" value="FIBRONECTIN TYPE-III DOMAIN-CONTAINING PROTEIN-RELATED"/>
    <property type="match status" value="1"/>
</dbReference>
<evidence type="ECO:0008006" key="4">
    <source>
        <dbReference type="Google" id="ProtNLM"/>
    </source>
</evidence>
<feature type="chain" id="PRO_5041918777" description="Spherulin-4" evidence="1">
    <location>
        <begin position="19"/>
        <end position="219"/>
    </location>
</feature>
<evidence type="ECO:0000313" key="3">
    <source>
        <dbReference type="Proteomes" id="UP001218188"/>
    </source>
</evidence>
<keyword evidence="1" id="KW-0732">Signal</keyword>
<name>A0AAD6SP75_9AGAR</name>
<gene>
    <name evidence="2" type="ORF">C8F04DRAFT_1368550</name>
</gene>
<proteinExistence type="predicted"/>
<feature type="signal peptide" evidence="1">
    <location>
        <begin position="1"/>
        <end position="18"/>
    </location>
</feature>
<keyword evidence="3" id="KW-1185">Reference proteome</keyword>